<dbReference type="AlphaFoldDB" id="Q7UUA5"/>
<accession>Q7UUA5</accession>
<evidence type="ECO:0000313" key="1">
    <source>
        <dbReference type="EMBL" id="CAD73176.1"/>
    </source>
</evidence>
<dbReference type="InParanoid" id="Q7UUA5"/>
<proteinExistence type="predicted"/>
<evidence type="ECO:0000313" key="2">
    <source>
        <dbReference type="Proteomes" id="UP000001025"/>
    </source>
</evidence>
<organism evidence="1 2">
    <name type="scientific">Rhodopirellula baltica (strain DSM 10527 / NCIMB 13988 / SH1)</name>
    <dbReference type="NCBI Taxonomy" id="243090"/>
    <lineage>
        <taxon>Bacteria</taxon>
        <taxon>Pseudomonadati</taxon>
        <taxon>Planctomycetota</taxon>
        <taxon>Planctomycetia</taxon>
        <taxon>Pirellulales</taxon>
        <taxon>Pirellulaceae</taxon>
        <taxon>Rhodopirellula</taxon>
    </lineage>
</organism>
<gene>
    <name evidence="1" type="ordered locus">RB3407</name>
</gene>
<dbReference type="Proteomes" id="UP000001025">
    <property type="component" value="Chromosome"/>
</dbReference>
<dbReference type="EMBL" id="BX294138">
    <property type="protein sequence ID" value="CAD73176.1"/>
    <property type="molecule type" value="Genomic_DNA"/>
</dbReference>
<sequence>MGSVLGGFAFLWHPLFLQLLWVINSDTSSLSSPWLTNKTIGLGYAHSTFGLLKFAKKHHPRAGHQWLFSSMDGIQPNRHRTLYYDPLSR</sequence>
<keyword evidence="2" id="KW-1185">Reference proteome</keyword>
<dbReference type="EnsemblBacteria" id="CAD73176">
    <property type="protein sequence ID" value="CAD73176"/>
    <property type="gene ID" value="RB3407"/>
</dbReference>
<dbReference type="HOGENOM" id="CLU_2452587_0_0_0"/>
<reference evidence="1 2" key="1">
    <citation type="journal article" date="2003" name="Proc. Natl. Acad. Sci. U.S.A.">
        <title>Complete genome sequence of the marine planctomycete Pirellula sp. strain 1.</title>
        <authorList>
            <person name="Gloeckner F.O."/>
            <person name="Kube M."/>
            <person name="Bauer M."/>
            <person name="Teeling H."/>
            <person name="Lombardot T."/>
            <person name="Ludwig W."/>
            <person name="Gade D."/>
            <person name="Beck A."/>
            <person name="Borzym K."/>
            <person name="Heitmann K."/>
            <person name="Rabus R."/>
            <person name="Schlesner H."/>
            <person name="Amann R."/>
            <person name="Reinhardt R."/>
        </authorList>
    </citation>
    <scope>NUCLEOTIDE SEQUENCE [LARGE SCALE GENOMIC DNA]</scope>
    <source>
        <strain evidence="2">DSM 10527 / NCIMB 13988 / SH1</strain>
    </source>
</reference>
<protein>
    <submittedName>
        <fullName evidence="1">Uncharacterized protein</fullName>
    </submittedName>
</protein>
<dbReference type="KEGG" id="rba:RB3407"/>
<name>Q7UUA5_RHOBA</name>
<dbReference type="STRING" id="243090.RB3407"/>